<dbReference type="SUPFAM" id="SSF46955">
    <property type="entry name" value="Putative DNA-binding domain"/>
    <property type="match status" value="1"/>
</dbReference>
<sequence length="254" mass="28724">MNSLPQNNLLSIKEASKLLRVSTKTLRRWETSGRLIPVRTAGGHRRYTVTQIDDIKKPKPKEVFISPFPSKDQLTATIAEIAREEAKKEIINDKILGETINNKQRLTLREKQKTEDDTYNTLTNLYKFTLPSTRRIFAYYVLEIFLLVGIFAGFKNNIIGKGTAFLSSRNNRIAQIFGIRKEIPETNADNMRNNNEFAGNNVLADTTSVSTQTFNIYVETNISENVNIGKDLEISGGDLTSSSTIFNLLNENVE</sequence>
<evidence type="ECO:0000259" key="2">
    <source>
        <dbReference type="PROSITE" id="PS50937"/>
    </source>
</evidence>
<feature type="domain" description="HTH merR-type" evidence="2">
    <location>
        <begin position="9"/>
        <end position="53"/>
    </location>
</feature>
<dbReference type="GO" id="GO:0006355">
    <property type="term" value="P:regulation of DNA-templated transcription"/>
    <property type="evidence" value="ECO:0007669"/>
    <property type="project" value="InterPro"/>
</dbReference>
<dbReference type="Gene3D" id="1.10.1660.10">
    <property type="match status" value="1"/>
</dbReference>
<feature type="non-terminal residue" evidence="3">
    <location>
        <position position="254"/>
    </location>
</feature>
<dbReference type="InterPro" id="IPR009061">
    <property type="entry name" value="DNA-bd_dom_put_sf"/>
</dbReference>
<keyword evidence="1" id="KW-0812">Transmembrane</keyword>
<dbReference type="SMART" id="SM00422">
    <property type="entry name" value="HTH_MERR"/>
    <property type="match status" value="1"/>
</dbReference>
<dbReference type="InterPro" id="IPR000551">
    <property type="entry name" value="MerR-type_HTH_dom"/>
</dbReference>
<evidence type="ECO:0000256" key="1">
    <source>
        <dbReference type="SAM" id="Phobius"/>
    </source>
</evidence>
<proteinExistence type="predicted"/>
<protein>
    <recommendedName>
        <fullName evidence="2">HTH merR-type domain-containing protein</fullName>
    </recommendedName>
</protein>
<evidence type="ECO:0000313" key="3">
    <source>
        <dbReference type="EMBL" id="KKQ53801.1"/>
    </source>
</evidence>
<dbReference type="GO" id="GO:0003677">
    <property type="term" value="F:DNA binding"/>
    <property type="evidence" value="ECO:0007669"/>
    <property type="project" value="InterPro"/>
</dbReference>
<dbReference type="EMBL" id="LBUE01000049">
    <property type="protein sequence ID" value="KKQ53801.1"/>
    <property type="molecule type" value="Genomic_DNA"/>
</dbReference>
<dbReference type="Pfam" id="PF00376">
    <property type="entry name" value="MerR"/>
    <property type="match status" value="1"/>
</dbReference>
<comment type="caution">
    <text evidence="3">The sequence shown here is derived from an EMBL/GenBank/DDBJ whole genome shotgun (WGS) entry which is preliminary data.</text>
</comment>
<keyword evidence="1" id="KW-0472">Membrane</keyword>
<dbReference type="CDD" id="cd04762">
    <property type="entry name" value="HTH_MerR-trunc"/>
    <property type="match status" value="1"/>
</dbReference>
<gene>
    <name evidence="3" type="ORF">US75_C0049G0001</name>
</gene>
<name>A0A0G0LMH3_9BACT</name>
<accession>A0A0G0LMH3</accession>
<dbReference type="Proteomes" id="UP000034096">
    <property type="component" value="Unassembled WGS sequence"/>
</dbReference>
<reference evidence="3 4" key="1">
    <citation type="journal article" date="2015" name="Nature">
        <title>rRNA introns, odd ribosomes, and small enigmatic genomes across a large radiation of phyla.</title>
        <authorList>
            <person name="Brown C.T."/>
            <person name="Hug L.A."/>
            <person name="Thomas B.C."/>
            <person name="Sharon I."/>
            <person name="Castelle C.J."/>
            <person name="Singh A."/>
            <person name="Wilkins M.J."/>
            <person name="Williams K.H."/>
            <person name="Banfield J.F."/>
        </authorList>
    </citation>
    <scope>NUCLEOTIDE SEQUENCE [LARGE SCALE GENOMIC DNA]</scope>
</reference>
<keyword evidence="1" id="KW-1133">Transmembrane helix</keyword>
<organism evidence="3 4">
    <name type="scientific">Candidatus Woesebacteria bacterium GW2011_GWC1_38_13</name>
    <dbReference type="NCBI Taxonomy" id="1618583"/>
    <lineage>
        <taxon>Bacteria</taxon>
        <taxon>Candidatus Woeseibacteriota</taxon>
    </lineage>
</organism>
<evidence type="ECO:0000313" key="4">
    <source>
        <dbReference type="Proteomes" id="UP000034096"/>
    </source>
</evidence>
<dbReference type="AlphaFoldDB" id="A0A0G0LMH3"/>
<dbReference type="PROSITE" id="PS50937">
    <property type="entry name" value="HTH_MERR_2"/>
    <property type="match status" value="1"/>
</dbReference>
<feature type="transmembrane region" description="Helical" evidence="1">
    <location>
        <begin position="136"/>
        <end position="154"/>
    </location>
</feature>